<gene>
    <name evidence="3" type="ORF">NA56DRAFT_728137</name>
</gene>
<feature type="compositionally biased region" description="Low complexity" evidence="1">
    <location>
        <begin position="79"/>
        <end position="89"/>
    </location>
</feature>
<feature type="region of interest" description="Disordered" evidence="1">
    <location>
        <begin position="77"/>
        <end position="154"/>
    </location>
</feature>
<dbReference type="Proteomes" id="UP000235672">
    <property type="component" value="Unassembled WGS sequence"/>
</dbReference>
<organism evidence="3 4">
    <name type="scientific">Hyaloscypha hepaticicola</name>
    <dbReference type="NCBI Taxonomy" id="2082293"/>
    <lineage>
        <taxon>Eukaryota</taxon>
        <taxon>Fungi</taxon>
        <taxon>Dikarya</taxon>
        <taxon>Ascomycota</taxon>
        <taxon>Pezizomycotina</taxon>
        <taxon>Leotiomycetes</taxon>
        <taxon>Helotiales</taxon>
        <taxon>Hyaloscyphaceae</taxon>
        <taxon>Hyaloscypha</taxon>
    </lineage>
</organism>
<accession>A0A2J6PUQ8</accession>
<feature type="compositionally biased region" description="Polar residues" evidence="1">
    <location>
        <begin position="1"/>
        <end position="15"/>
    </location>
</feature>
<sequence>MSQEGENAAVPTTPSKDAGAPTPKEAGFILAILNNMKNKPEVDWDVVAQKSGFSNGKTAATRFGQIKKKWGAMNSDIDTTASTTSAPKTPKTPKTKTPKDKTKVGSGTNTTASKVSKGSPTPKKLGRKPKVVKEEEPEEPEENGHEDLEMDETLAVVGEEIEYYEAEEDSIAVEA</sequence>
<evidence type="ECO:0000259" key="2">
    <source>
        <dbReference type="Pfam" id="PF22980"/>
    </source>
</evidence>
<evidence type="ECO:0000313" key="4">
    <source>
        <dbReference type="Proteomes" id="UP000235672"/>
    </source>
</evidence>
<keyword evidence="4" id="KW-1185">Reference proteome</keyword>
<feature type="region of interest" description="Disordered" evidence="1">
    <location>
        <begin position="1"/>
        <end position="23"/>
    </location>
</feature>
<name>A0A2J6PUQ8_9HELO</name>
<evidence type="ECO:0000313" key="3">
    <source>
        <dbReference type="EMBL" id="PMD17646.1"/>
    </source>
</evidence>
<dbReference type="OrthoDB" id="5403747at2759"/>
<dbReference type="AlphaFoldDB" id="A0A2J6PUQ8"/>
<feature type="compositionally biased region" description="Polar residues" evidence="1">
    <location>
        <begin position="105"/>
        <end position="119"/>
    </location>
</feature>
<dbReference type="STRING" id="1745343.A0A2J6PUQ8"/>
<protein>
    <recommendedName>
        <fullName evidence="2">Myb-like DNA-binding domain-containing protein</fullName>
    </recommendedName>
</protein>
<dbReference type="InterPro" id="IPR054505">
    <property type="entry name" value="Myb_DNA-bind_8"/>
</dbReference>
<proteinExistence type="predicted"/>
<evidence type="ECO:0000256" key="1">
    <source>
        <dbReference type="SAM" id="MobiDB-lite"/>
    </source>
</evidence>
<feature type="domain" description="Myb-like DNA-binding" evidence="2">
    <location>
        <begin position="26"/>
        <end position="71"/>
    </location>
</feature>
<dbReference type="EMBL" id="KZ613498">
    <property type="protein sequence ID" value="PMD17646.1"/>
    <property type="molecule type" value="Genomic_DNA"/>
</dbReference>
<dbReference type="Pfam" id="PF22980">
    <property type="entry name" value="Myb_DNA-bind_8"/>
    <property type="match status" value="1"/>
</dbReference>
<reference evidence="3 4" key="1">
    <citation type="submission" date="2016-05" db="EMBL/GenBank/DDBJ databases">
        <title>A degradative enzymes factory behind the ericoid mycorrhizal symbiosis.</title>
        <authorList>
            <consortium name="DOE Joint Genome Institute"/>
            <person name="Martino E."/>
            <person name="Morin E."/>
            <person name="Grelet G."/>
            <person name="Kuo A."/>
            <person name="Kohler A."/>
            <person name="Daghino S."/>
            <person name="Barry K."/>
            <person name="Choi C."/>
            <person name="Cichocki N."/>
            <person name="Clum A."/>
            <person name="Copeland A."/>
            <person name="Hainaut M."/>
            <person name="Haridas S."/>
            <person name="Labutti K."/>
            <person name="Lindquist E."/>
            <person name="Lipzen A."/>
            <person name="Khouja H.-R."/>
            <person name="Murat C."/>
            <person name="Ohm R."/>
            <person name="Olson A."/>
            <person name="Spatafora J."/>
            <person name="Veneault-Fourrey C."/>
            <person name="Henrissat B."/>
            <person name="Grigoriev I."/>
            <person name="Martin F."/>
            <person name="Perotto S."/>
        </authorList>
    </citation>
    <scope>NUCLEOTIDE SEQUENCE [LARGE SCALE GENOMIC DNA]</scope>
    <source>
        <strain evidence="3 4">UAMH 7357</strain>
    </source>
</reference>